<feature type="compositionally biased region" description="Basic and acidic residues" evidence="2">
    <location>
        <begin position="41"/>
        <end position="51"/>
    </location>
</feature>
<comment type="caution">
    <text evidence="3">The sequence shown here is derived from an EMBL/GenBank/DDBJ whole genome shotgun (WGS) entry which is preliminary data.</text>
</comment>
<feature type="region of interest" description="Disordered" evidence="2">
    <location>
        <begin position="1"/>
        <end position="65"/>
    </location>
</feature>
<keyword evidence="4" id="KW-1185">Reference proteome</keyword>
<name>A0A8J2P1I6_9HEXA</name>
<evidence type="ECO:0000313" key="3">
    <source>
        <dbReference type="EMBL" id="CAG7727579.1"/>
    </source>
</evidence>
<evidence type="ECO:0000313" key="4">
    <source>
        <dbReference type="Proteomes" id="UP000708208"/>
    </source>
</evidence>
<dbReference type="AlphaFoldDB" id="A0A8J2P1I6"/>
<sequence>MTNRDEDDVILVSSESEEEKVEDGIADPVGVGGTASNKAQDGFKTDVHTGEEGLSNGGTMHAQPDALNVSQDSCFSDEIMQLLDGVPSTVSGSDGICSAANGSQPSTSDSIECIDLDEDIERLLQLPTSSTPTVDPTEKIKEEIRNVLETFVYSLKKCMTPKEKLKVKDQLWNAFDKIDFRKDTQEIKEFVDEIVKQSKDKPKSTWRLVKKLLDFMNSRKQSGGRKQNKYKPEDETPEERSERKNYERIVQLEKRLAKMEKAIEEYGQKEVELSDERNSSYLIRTRMINE</sequence>
<dbReference type="EMBL" id="CAJVCH010150623">
    <property type="protein sequence ID" value="CAG7727579.1"/>
    <property type="molecule type" value="Genomic_DNA"/>
</dbReference>
<keyword evidence="1" id="KW-0175">Coiled coil</keyword>
<evidence type="ECO:0000256" key="2">
    <source>
        <dbReference type="SAM" id="MobiDB-lite"/>
    </source>
</evidence>
<proteinExistence type="predicted"/>
<organism evidence="3 4">
    <name type="scientific">Allacma fusca</name>
    <dbReference type="NCBI Taxonomy" id="39272"/>
    <lineage>
        <taxon>Eukaryota</taxon>
        <taxon>Metazoa</taxon>
        <taxon>Ecdysozoa</taxon>
        <taxon>Arthropoda</taxon>
        <taxon>Hexapoda</taxon>
        <taxon>Collembola</taxon>
        <taxon>Symphypleona</taxon>
        <taxon>Sminthuridae</taxon>
        <taxon>Allacma</taxon>
    </lineage>
</organism>
<feature type="region of interest" description="Disordered" evidence="2">
    <location>
        <begin position="219"/>
        <end position="245"/>
    </location>
</feature>
<feature type="compositionally biased region" description="Acidic residues" evidence="2">
    <location>
        <begin position="1"/>
        <end position="25"/>
    </location>
</feature>
<evidence type="ECO:0000256" key="1">
    <source>
        <dbReference type="SAM" id="Coils"/>
    </source>
</evidence>
<reference evidence="3" key="1">
    <citation type="submission" date="2021-06" db="EMBL/GenBank/DDBJ databases">
        <authorList>
            <person name="Hodson N. C."/>
            <person name="Mongue J. A."/>
            <person name="Jaron S. K."/>
        </authorList>
    </citation>
    <scope>NUCLEOTIDE SEQUENCE</scope>
</reference>
<feature type="coiled-coil region" evidence="1">
    <location>
        <begin position="249"/>
        <end position="276"/>
    </location>
</feature>
<feature type="compositionally biased region" description="Basic and acidic residues" evidence="2">
    <location>
        <begin position="230"/>
        <end position="245"/>
    </location>
</feature>
<protein>
    <submittedName>
        <fullName evidence="3">Uncharacterized protein</fullName>
    </submittedName>
</protein>
<dbReference type="Proteomes" id="UP000708208">
    <property type="component" value="Unassembled WGS sequence"/>
</dbReference>
<accession>A0A8J2P1I6</accession>
<gene>
    <name evidence="3" type="ORF">AFUS01_LOCUS16413</name>
</gene>